<name>A0A4Q2KZQ1_9MICO</name>
<dbReference type="InterPro" id="IPR009057">
    <property type="entry name" value="Homeodomain-like_sf"/>
</dbReference>
<dbReference type="Gene3D" id="1.10.10.60">
    <property type="entry name" value="Homeodomain-like"/>
    <property type="match status" value="1"/>
</dbReference>
<evidence type="ECO:0000313" key="4">
    <source>
        <dbReference type="EMBL" id="RXZ71215.1"/>
    </source>
</evidence>
<accession>A0A4Q2KZQ1</accession>
<feature type="DNA-binding region" description="H-T-H motif" evidence="2">
    <location>
        <begin position="58"/>
        <end position="77"/>
    </location>
</feature>
<dbReference type="GO" id="GO:0003677">
    <property type="term" value="F:DNA binding"/>
    <property type="evidence" value="ECO:0007669"/>
    <property type="project" value="UniProtKB-UniRule"/>
</dbReference>
<evidence type="ECO:0000259" key="3">
    <source>
        <dbReference type="PROSITE" id="PS50977"/>
    </source>
</evidence>
<proteinExistence type="predicted"/>
<comment type="caution">
    <text evidence="4">The sequence shown here is derived from an EMBL/GenBank/DDBJ whole genome shotgun (WGS) entry which is preliminary data.</text>
</comment>
<evidence type="ECO:0000256" key="1">
    <source>
        <dbReference type="ARBA" id="ARBA00023125"/>
    </source>
</evidence>
<dbReference type="SUPFAM" id="SSF46689">
    <property type="entry name" value="Homeodomain-like"/>
    <property type="match status" value="1"/>
</dbReference>
<dbReference type="Gene3D" id="1.10.357.10">
    <property type="entry name" value="Tetracycline Repressor, domain 2"/>
    <property type="match status" value="1"/>
</dbReference>
<reference evidence="4 5" key="1">
    <citation type="submission" date="2019-01" db="EMBL/GenBank/DDBJ databases">
        <title>Agromyces.</title>
        <authorList>
            <person name="Li J."/>
        </authorList>
    </citation>
    <scope>NUCLEOTIDE SEQUENCE [LARGE SCALE GENOMIC DNA]</scope>
    <source>
        <strain evidence="4 5">DSM 15934</strain>
    </source>
</reference>
<dbReference type="InterPro" id="IPR001647">
    <property type="entry name" value="HTH_TetR"/>
</dbReference>
<evidence type="ECO:0000256" key="2">
    <source>
        <dbReference type="PROSITE-ProRule" id="PRU00335"/>
    </source>
</evidence>
<dbReference type="EMBL" id="SDPN01000012">
    <property type="protein sequence ID" value="RXZ71215.1"/>
    <property type="molecule type" value="Genomic_DNA"/>
</dbReference>
<gene>
    <name evidence="4" type="ORF">ESP51_08335</name>
</gene>
<keyword evidence="5" id="KW-1185">Reference proteome</keyword>
<organism evidence="4 5">
    <name type="scientific">Agromyces albus</name>
    <dbReference type="NCBI Taxonomy" id="205332"/>
    <lineage>
        <taxon>Bacteria</taxon>
        <taxon>Bacillati</taxon>
        <taxon>Actinomycetota</taxon>
        <taxon>Actinomycetes</taxon>
        <taxon>Micrococcales</taxon>
        <taxon>Microbacteriaceae</taxon>
        <taxon>Agromyces</taxon>
    </lineage>
</organism>
<dbReference type="PROSITE" id="PS50977">
    <property type="entry name" value="HTH_TETR_2"/>
    <property type="match status" value="1"/>
</dbReference>
<sequence>MWIIGHFHLHFRENSANLHSMTSSAPLGRRERSKRATADHLTAVTRRLTAERGLSGFTIDEVCDAVGVSRRTFFNYFPSKEAAALGVDPEEETQRFADEFLARESDGWAKVIDDFVALIIEHFETAGIDASGHASLVAAIEREPRLLLRFIGMTRERDRQSVSLIASREGVAPNDLRAEAAVAVISTLTRSAAERYLDPANAREFAPILREQLSALRAVLGASSPRKANQ</sequence>
<feature type="domain" description="HTH tetR-type" evidence="3">
    <location>
        <begin position="35"/>
        <end position="95"/>
    </location>
</feature>
<keyword evidence="1 2" id="KW-0238">DNA-binding</keyword>
<dbReference type="Pfam" id="PF00440">
    <property type="entry name" value="TetR_N"/>
    <property type="match status" value="1"/>
</dbReference>
<dbReference type="OrthoDB" id="8688418at2"/>
<protein>
    <submittedName>
        <fullName evidence="4">TetR family transcriptional regulator</fullName>
    </submittedName>
</protein>
<dbReference type="Proteomes" id="UP000293865">
    <property type="component" value="Unassembled WGS sequence"/>
</dbReference>
<evidence type="ECO:0000313" key="5">
    <source>
        <dbReference type="Proteomes" id="UP000293865"/>
    </source>
</evidence>
<dbReference type="AlphaFoldDB" id="A0A4Q2KZQ1"/>